<dbReference type="InterPro" id="IPR052897">
    <property type="entry name" value="Sec-Metab_Biosynth_Hydrolase"/>
</dbReference>
<feature type="chain" id="PRO_5046591214" evidence="1">
    <location>
        <begin position="31"/>
        <end position="259"/>
    </location>
</feature>
<dbReference type="EMBL" id="JAOBTT010000001">
    <property type="protein sequence ID" value="MDZ7278956.1"/>
    <property type="molecule type" value="Genomic_DNA"/>
</dbReference>
<evidence type="ECO:0000313" key="4">
    <source>
        <dbReference type="Proteomes" id="UP001288620"/>
    </source>
</evidence>
<sequence>MRMKNVLLSALRKSAFIACLLLSHSSLLMAQDKGVKNIVLVHGAFTDGAVWSAVVAQLQAKGYHVAVVQNPLTSLNDDVVATARVLERQKGSVLLVGHSWAGAVITEAGNAPNVKGLVYLSALIPDSKESVSDALARLKAPMDAMQADKNGLIWLDDPTAFHQKMANDLTRVQANLLAAVQQPIAGVAFSGKVNTAAWRSKPSWYLVTENDNALKPSVQAVFAREAGAHISRIDSGHLSMISHPTDVAALIEKAARSLN</sequence>
<dbReference type="GO" id="GO:0016787">
    <property type="term" value="F:hydrolase activity"/>
    <property type="evidence" value="ECO:0007669"/>
    <property type="project" value="UniProtKB-KW"/>
</dbReference>
<comment type="caution">
    <text evidence="3">The sequence shown here is derived from an EMBL/GenBank/DDBJ whole genome shotgun (WGS) entry which is preliminary data.</text>
</comment>
<dbReference type="InterPro" id="IPR029058">
    <property type="entry name" value="AB_hydrolase_fold"/>
</dbReference>
<evidence type="ECO:0000256" key="1">
    <source>
        <dbReference type="SAM" id="SignalP"/>
    </source>
</evidence>
<feature type="signal peptide" evidence="1">
    <location>
        <begin position="1"/>
        <end position="30"/>
    </location>
</feature>
<keyword evidence="1" id="KW-0732">Signal</keyword>
<keyword evidence="4" id="KW-1185">Reference proteome</keyword>
<dbReference type="Gene3D" id="3.40.50.1820">
    <property type="entry name" value="alpha/beta hydrolase"/>
    <property type="match status" value="1"/>
</dbReference>
<organism evidence="3 4">
    <name type="scientific">Pantoea eucrina</name>
    <dbReference type="NCBI Taxonomy" id="472693"/>
    <lineage>
        <taxon>Bacteria</taxon>
        <taxon>Pseudomonadati</taxon>
        <taxon>Pseudomonadota</taxon>
        <taxon>Gammaproteobacteria</taxon>
        <taxon>Enterobacterales</taxon>
        <taxon>Erwiniaceae</taxon>
        <taxon>Pantoea</taxon>
    </lineage>
</organism>
<dbReference type="InterPro" id="IPR000073">
    <property type="entry name" value="AB_hydrolase_1"/>
</dbReference>
<protein>
    <submittedName>
        <fullName evidence="3">Alpha/beta hydrolase</fullName>
    </submittedName>
</protein>
<proteinExistence type="predicted"/>
<dbReference type="RefSeq" id="WP_322543786.1">
    <property type="nucleotide sequence ID" value="NZ_JAOBTT010000001.1"/>
</dbReference>
<dbReference type="Pfam" id="PF12697">
    <property type="entry name" value="Abhydrolase_6"/>
    <property type="match status" value="1"/>
</dbReference>
<evidence type="ECO:0000259" key="2">
    <source>
        <dbReference type="Pfam" id="PF12697"/>
    </source>
</evidence>
<gene>
    <name evidence="3" type="ORF">N4G40_11835</name>
</gene>
<keyword evidence="3" id="KW-0378">Hydrolase</keyword>
<reference evidence="4" key="1">
    <citation type="submission" date="2023-07" db="EMBL/GenBank/DDBJ databases">
        <title>Structural and functional analysis of rice phyllospheric bacteria for their antimicrobial properties and defense elicitation against blast disease.</title>
        <authorList>
            <person name="Sahu K.P."/>
            <person name="Asharani P."/>
            <person name="Kumar M."/>
            <person name="Reddy B."/>
            <person name="Kumar A."/>
        </authorList>
    </citation>
    <scope>NUCLEOTIDE SEQUENCE [LARGE SCALE GENOMIC DNA]</scope>
    <source>
        <strain evidence="4">OsEp_Plm_30P10</strain>
    </source>
</reference>
<dbReference type="Proteomes" id="UP001288620">
    <property type="component" value="Unassembled WGS sequence"/>
</dbReference>
<dbReference type="PANTHER" id="PTHR37017">
    <property type="entry name" value="AB HYDROLASE-1 DOMAIN-CONTAINING PROTEIN-RELATED"/>
    <property type="match status" value="1"/>
</dbReference>
<feature type="domain" description="AB hydrolase-1" evidence="2">
    <location>
        <begin position="38"/>
        <end position="249"/>
    </location>
</feature>
<dbReference type="SUPFAM" id="SSF53474">
    <property type="entry name" value="alpha/beta-Hydrolases"/>
    <property type="match status" value="1"/>
</dbReference>
<dbReference type="PANTHER" id="PTHR37017:SF11">
    <property type="entry name" value="ESTERASE_LIPASE_THIOESTERASE DOMAIN-CONTAINING PROTEIN"/>
    <property type="match status" value="1"/>
</dbReference>
<name>A0ABU5LG81_9GAMM</name>
<evidence type="ECO:0000313" key="3">
    <source>
        <dbReference type="EMBL" id="MDZ7278956.1"/>
    </source>
</evidence>
<accession>A0ABU5LG81</accession>